<protein>
    <submittedName>
        <fullName evidence="2">DNA-binding MarR family transcriptional regulator</fullName>
    </submittedName>
</protein>
<dbReference type="GO" id="GO:0006950">
    <property type="term" value="P:response to stress"/>
    <property type="evidence" value="ECO:0007669"/>
    <property type="project" value="TreeGrafter"/>
</dbReference>
<dbReference type="PANTHER" id="PTHR33164:SF107">
    <property type="entry name" value="TRANSCRIPTIONAL REGULATORY PROTEIN"/>
    <property type="match status" value="1"/>
</dbReference>
<sequence>MGFTTALIRSAFLVNAAYARSGREFGVTPQQGQLLSILRGRPYGMTELGTVLGLAKSSVTGLVDRTERGGLVRREPDPDDSRAVRVALTPHGGELAERFYTETHRRIEQLPGSLSAAELETLTDLLARVVDDHDVSAIFMEADDSPR</sequence>
<dbReference type="AlphaFoldDB" id="A0A2T0TGT9"/>
<dbReference type="PANTHER" id="PTHR33164">
    <property type="entry name" value="TRANSCRIPTIONAL REGULATOR, MARR FAMILY"/>
    <property type="match status" value="1"/>
</dbReference>
<dbReference type="Proteomes" id="UP000239494">
    <property type="component" value="Unassembled WGS sequence"/>
</dbReference>
<keyword evidence="2" id="KW-0238">DNA-binding</keyword>
<dbReference type="InterPro" id="IPR036390">
    <property type="entry name" value="WH_DNA-bd_sf"/>
</dbReference>
<proteinExistence type="predicted"/>
<dbReference type="InterPro" id="IPR039422">
    <property type="entry name" value="MarR/SlyA-like"/>
</dbReference>
<evidence type="ECO:0000259" key="1">
    <source>
        <dbReference type="PROSITE" id="PS50995"/>
    </source>
</evidence>
<dbReference type="OrthoDB" id="3216907at2"/>
<name>A0A2T0TGT9_9PSEU</name>
<dbReference type="InterPro" id="IPR000835">
    <property type="entry name" value="HTH_MarR-typ"/>
</dbReference>
<dbReference type="Pfam" id="PF12802">
    <property type="entry name" value="MarR_2"/>
    <property type="match status" value="1"/>
</dbReference>
<comment type="caution">
    <text evidence="2">The sequence shown here is derived from an EMBL/GenBank/DDBJ whole genome shotgun (WGS) entry which is preliminary data.</text>
</comment>
<dbReference type="GO" id="GO:0003677">
    <property type="term" value="F:DNA binding"/>
    <property type="evidence" value="ECO:0007669"/>
    <property type="project" value="UniProtKB-KW"/>
</dbReference>
<evidence type="ECO:0000313" key="2">
    <source>
        <dbReference type="EMBL" id="PRY44831.1"/>
    </source>
</evidence>
<dbReference type="EMBL" id="PVTF01000002">
    <property type="protein sequence ID" value="PRY44831.1"/>
    <property type="molecule type" value="Genomic_DNA"/>
</dbReference>
<evidence type="ECO:0000313" key="3">
    <source>
        <dbReference type="Proteomes" id="UP000239494"/>
    </source>
</evidence>
<accession>A0A2T0TGT9</accession>
<dbReference type="Gene3D" id="1.10.10.10">
    <property type="entry name" value="Winged helix-like DNA-binding domain superfamily/Winged helix DNA-binding domain"/>
    <property type="match status" value="1"/>
</dbReference>
<dbReference type="GO" id="GO:0003700">
    <property type="term" value="F:DNA-binding transcription factor activity"/>
    <property type="evidence" value="ECO:0007669"/>
    <property type="project" value="InterPro"/>
</dbReference>
<gene>
    <name evidence="2" type="ORF">CLV43_102396</name>
</gene>
<dbReference type="PROSITE" id="PS50995">
    <property type="entry name" value="HTH_MARR_2"/>
    <property type="match status" value="1"/>
</dbReference>
<dbReference type="PRINTS" id="PR00598">
    <property type="entry name" value="HTHMARR"/>
</dbReference>
<dbReference type="SUPFAM" id="SSF46785">
    <property type="entry name" value="Winged helix' DNA-binding domain"/>
    <property type="match status" value="1"/>
</dbReference>
<keyword evidence="3" id="KW-1185">Reference proteome</keyword>
<reference evidence="2 3" key="1">
    <citation type="submission" date="2018-03" db="EMBL/GenBank/DDBJ databases">
        <title>Genomic Encyclopedia of Archaeal and Bacterial Type Strains, Phase II (KMG-II): from individual species to whole genera.</title>
        <authorList>
            <person name="Goeker M."/>
        </authorList>
    </citation>
    <scope>NUCLEOTIDE SEQUENCE [LARGE SCALE GENOMIC DNA]</scope>
    <source>
        <strain evidence="2 3">DSM 44720</strain>
    </source>
</reference>
<dbReference type="InterPro" id="IPR036388">
    <property type="entry name" value="WH-like_DNA-bd_sf"/>
</dbReference>
<organism evidence="2 3">
    <name type="scientific">Umezawaea tangerina</name>
    <dbReference type="NCBI Taxonomy" id="84725"/>
    <lineage>
        <taxon>Bacteria</taxon>
        <taxon>Bacillati</taxon>
        <taxon>Actinomycetota</taxon>
        <taxon>Actinomycetes</taxon>
        <taxon>Pseudonocardiales</taxon>
        <taxon>Pseudonocardiaceae</taxon>
        <taxon>Umezawaea</taxon>
    </lineage>
</organism>
<dbReference type="SMART" id="SM00347">
    <property type="entry name" value="HTH_MARR"/>
    <property type="match status" value="1"/>
</dbReference>
<feature type="domain" description="HTH marR-type" evidence="1">
    <location>
        <begin position="1"/>
        <end position="131"/>
    </location>
</feature>